<dbReference type="Pfam" id="PF00005">
    <property type="entry name" value="ABC_tran"/>
    <property type="match status" value="1"/>
</dbReference>
<dbReference type="GO" id="GO:0005524">
    <property type="term" value="F:ATP binding"/>
    <property type="evidence" value="ECO:0007669"/>
    <property type="project" value="UniProtKB-KW"/>
</dbReference>
<keyword evidence="11" id="KW-1185">Reference proteome</keyword>
<feature type="transmembrane region" description="Helical" evidence="7">
    <location>
        <begin position="269"/>
        <end position="290"/>
    </location>
</feature>
<keyword evidence="2 7" id="KW-0812">Transmembrane</keyword>
<dbReference type="Proteomes" id="UP000663929">
    <property type="component" value="Chromosome"/>
</dbReference>
<dbReference type="EMBL" id="CP071793">
    <property type="protein sequence ID" value="QTD49612.1"/>
    <property type="molecule type" value="Genomic_DNA"/>
</dbReference>
<dbReference type="SMART" id="SM00382">
    <property type="entry name" value="AAA"/>
    <property type="match status" value="1"/>
</dbReference>
<keyword evidence="5 7" id="KW-1133">Transmembrane helix</keyword>
<evidence type="ECO:0000256" key="6">
    <source>
        <dbReference type="ARBA" id="ARBA00023136"/>
    </source>
</evidence>
<evidence type="ECO:0000256" key="2">
    <source>
        <dbReference type="ARBA" id="ARBA00022692"/>
    </source>
</evidence>
<evidence type="ECO:0000256" key="7">
    <source>
        <dbReference type="SAM" id="Phobius"/>
    </source>
</evidence>
<reference evidence="10" key="1">
    <citation type="submission" date="2021-03" db="EMBL/GenBank/DDBJ databases">
        <title>Acanthopleuribacteraceae sp. M133.</title>
        <authorList>
            <person name="Wang G."/>
        </authorList>
    </citation>
    <scope>NUCLEOTIDE SEQUENCE</scope>
    <source>
        <strain evidence="10">M133</strain>
    </source>
</reference>
<feature type="transmembrane region" description="Helical" evidence="7">
    <location>
        <begin position="126"/>
        <end position="145"/>
    </location>
</feature>
<dbReference type="GO" id="GO:0140359">
    <property type="term" value="F:ABC-type transporter activity"/>
    <property type="evidence" value="ECO:0007669"/>
    <property type="project" value="InterPro"/>
</dbReference>
<dbReference type="GO" id="GO:1904680">
    <property type="term" value="F:peptide transmembrane transporter activity"/>
    <property type="evidence" value="ECO:0007669"/>
    <property type="project" value="InterPro"/>
</dbReference>
<feature type="transmembrane region" description="Helical" evidence="7">
    <location>
        <begin position="20"/>
        <end position="43"/>
    </location>
</feature>
<dbReference type="Gene3D" id="3.40.50.300">
    <property type="entry name" value="P-loop containing nucleotide triphosphate hydrolases"/>
    <property type="match status" value="1"/>
</dbReference>
<dbReference type="Pfam" id="PF00664">
    <property type="entry name" value="ABC_membrane"/>
    <property type="match status" value="1"/>
</dbReference>
<sequence>MAARRLIRYLLSFAPRPMFLAFAAGILSGLIHTGLLMVINRGLAGPTDEGIDPRWQFLGLLALFPLARIGAQVLMVAIGERAIFELRMSLCRRILALPLRHLEEMGAGKLLATLTTDVFRISNATAALPVLLMHLSIFVSCLAYLMYLDLFAGIGVCMALAGGALLYRILGQAGSSYLDRSRAENDFLLKHFHAVAEGAKELKQHRARRRNFTEELLGFSASSYRRHTVTGIALFVTGGTLSQLLYFLAIGFAVFLLPTWGAAPTSELVTGYTLVLLYLLYPLDGITLVLPDLAQASISFARVEGLGIRLDEAPSEPLSEPSRFAPSWHSVRYADLTFTYPPSGDDPPFRLGPIDFSLRPGELTFVIGGNGTGKTTFAKLLLGLYAPDEGEIIWDGAVVTAEKRDAFRQLFSAIHADFFLFEQLQGLKLAKNEDLIREFLAQLDLHHKVTIENQRFSTVDLSSGQRKRLALLTSFLEDRPIYLFDEWAADQDPVFRQLFYRSILPQLKSRGKTVVVITHDEHYFDVADRLIRLETRPWGTGHTVVLRELPHPRRDRIEPVGPRAYRIYTKL</sequence>
<dbReference type="SUPFAM" id="SSF52540">
    <property type="entry name" value="P-loop containing nucleoside triphosphate hydrolases"/>
    <property type="match status" value="1"/>
</dbReference>
<dbReference type="InterPro" id="IPR011527">
    <property type="entry name" value="ABC1_TM_dom"/>
</dbReference>
<dbReference type="GO" id="GO:0015833">
    <property type="term" value="P:peptide transport"/>
    <property type="evidence" value="ECO:0007669"/>
    <property type="project" value="InterPro"/>
</dbReference>
<dbReference type="GO" id="GO:0016887">
    <property type="term" value="F:ATP hydrolysis activity"/>
    <property type="evidence" value="ECO:0007669"/>
    <property type="project" value="InterPro"/>
</dbReference>
<evidence type="ECO:0000256" key="5">
    <source>
        <dbReference type="ARBA" id="ARBA00022989"/>
    </source>
</evidence>
<dbReference type="CDD" id="cd03228">
    <property type="entry name" value="ABCC_MRP_Like"/>
    <property type="match status" value="1"/>
</dbReference>
<feature type="transmembrane region" description="Helical" evidence="7">
    <location>
        <begin position="55"/>
        <end position="78"/>
    </location>
</feature>
<feature type="transmembrane region" description="Helical" evidence="7">
    <location>
        <begin position="232"/>
        <end position="257"/>
    </location>
</feature>
<evidence type="ECO:0000256" key="1">
    <source>
        <dbReference type="ARBA" id="ARBA00004651"/>
    </source>
</evidence>
<dbReference type="NCBIfam" id="TIGR01194">
    <property type="entry name" value="cyc_pep_trnsptr"/>
    <property type="match status" value="1"/>
</dbReference>
<keyword evidence="4" id="KW-0067">ATP-binding</keyword>
<accession>A0A8A4TKE6</accession>
<evidence type="ECO:0000256" key="3">
    <source>
        <dbReference type="ARBA" id="ARBA00022741"/>
    </source>
</evidence>
<feature type="transmembrane region" description="Helical" evidence="7">
    <location>
        <begin position="151"/>
        <end position="170"/>
    </location>
</feature>
<dbReference type="KEGG" id="scor:J3U87_28835"/>
<gene>
    <name evidence="10" type="ORF">J3U87_28835</name>
</gene>
<comment type="subcellular location">
    <subcellularLocation>
        <location evidence="1">Cell membrane</location>
        <topology evidence="1">Multi-pass membrane protein</topology>
    </subcellularLocation>
</comment>
<dbReference type="SUPFAM" id="SSF90123">
    <property type="entry name" value="ABC transporter transmembrane region"/>
    <property type="match status" value="1"/>
</dbReference>
<feature type="domain" description="ABC transmembrane type-1" evidence="9">
    <location>
        <begin position="18"/>
        <end position="295"/>
    </location>
</feature>
<evidence type="ECO:0000259" key="9">
    <source>
        <dbReference type="PROSITE" id="PS50929"/>
    </source>
</evidence>
<feature type="domain" description="ABC transporter" evidence="8">
    <location>
        <begin position="331"/>
        <end position="557"/>
    </location>
</feature>
<evidence type="ECO:0000259" key="8">
    <source>
        <dbReference type="PROSITE" id="PS50893"/>
    </source>
</evidence>
<name>A0A8A4TKE6_SULCO</name>
<dbReference type="InterPro" id="IPR027417">
    <property type="entry name" value="P-loop_NTPase"/>
</dbReference>
<dbReference type="Gene3D" id="1.20.1560.10">
    <property type="entry name" value="ABC transporter type 1, transmembrane domain"/>
    <property type="match status" value="1"/>
</dbReference>
<dbReference type="AlphaFoldDB" id="A0A8A4TKE6"/>
<dbReference type="InterPro" id="IPR039421">
    <property type="entry name" value="Type_1_exporter"/>
</dbReference>
<dbReference type="GO" id="GO:0005886">
    <property type="term" value="C:plasma membrane"/>
    <property type="evidence" value="ECO:0007669"/>
    <property type="project" value="UniProtKB-SubCell"/>
</dbReference>
<dbReference type="InterPro" id="IPR003439">
    <property type="entry name" value="ABC_transporter-like_ATP-bd"/>
</dbReference>
<organism evidence="10 11">
    <name type="scientific">Sulfidibacter corallicola</name>
    <dbReference type="NCBI Taxonomy" id="2818388"/>
    <lineage>
        <taxon>Bacteria</taxon>
        <taxon>Pseudomonadati</taxon>
        <taxon>Acidobacteriota</taxon>
        <taxon>Holophagae</taxon>
        <taxon>Acanthopleuribacterales</taxon>
        <taxon>Acanthopleuribacteraceae</taxon>
        <taxon>Sulfidibacter</taxon>
    </lineage>
</organism>
<dbReference type="PROSITE" id="PS50893">
    <property type="entry name" value="ABC_TRANSPORTER_2"/>
    <property type="match status" value="1"/>
</dbReference>
<dbReference type="InterPro" id="IPR005898">
    <property type="entry name" value="Cyc_pep_transpt_SyrD/YojI"/>
</dbReference>
<dbReference type="PROSITE" id="PS00211">
    <property type="entry name" value="ABC_TRANSPORTER_1"/>
    <property type="match status" value="1"/>
</dbReference>
<dbReference type="PROSITE" id="PS50929">
    <property type="entry name" value="ABC_TM1F"/>
    <property type="match status" value="1"/>
</dbReference>
<keyword evidence="3" id="KW-0547">Nucleotide-binding</keyword>
<evidence type="ECO:0000256" key="4">
    <source>
        <dbReference type="ARBA" id="ARBA00022840"/>
    </source>
</evidence>
<keyword evidence="6 7" id="KW-0472">Membrane</keyword>
<proteinExistence type="predicted"/>
<dbReference type="GO" id="GO:0034040">
    <property type="term" value="F:ATPase-coupled lipid transmembrane transporter activity"/>
    <property type="evidence" value="ECO:0007669"/>
    <property type="project" value="TreeGrafter"/>
</dbReference>
<evidence type="ECO:0000313" key="11">
    <source>
        <dbReference type="Proteomes" id="UP000663929"/>
    </source>
</evidence>
<dbReference type="InterPro" id="IPR017871">
    <property type="entry name" value="ABC_transporter-like_CS"/>
</dbReference>
<evidence type="ECO:0000313" key="10">
    <source>
        <dbReference type="EMBL" id="QTD49612.1"/>
    </source>
</evidence>
<protein>
    <submittedName>
        <fullName evidence="10">Cyclic peptide export ABC transporter</fullName>
    </submittedName>
</protein>
<dbReference type="InterPro" id="IPR036640">
    <property type="entry name" value="ABC1_TM_sf"/>
</dbReference>
<dbReference type="PANTHER" id="PTHR24221">
    <property type="entry name" value="ATP-BINDING CASSETTE SUB-FAMILY B"/>
    <property type="match status" value="1"/>
</dbReference>
<dbReference type="RefSeq" id="WP_237379244.1">
    <property type="nucleotide sequence ID" value="NZ_CP071793.1"/>
</dbReference>
<dbReference type="PANTHER" id="PTHR24221:SF654">
    <property type="entry name" value="ATP-BINDING CASSETTE SUB-FAMILY B MEMBER 6"/>
    <property type="match status" value="1"/>
</dbReference>
<dbReference type="InterPro" id="IPR003593">
    <property type="entry name" value="AAA+_ATPase"/>
</dbReference>